<evidence type="ECO:0008006" key="4">
    <source>
        <dbReference type="Google" id="ProtNLM"/>
    </source>
</evidence>
<evidence type="ECO:0000313" key="3">
    <source>
        <dbReference type="Proteomes" id="UP000001488"/>
    </source>
</evidence>
<name>C5A5V5_THEGJ</name>
<dbReference type="Proteomes" id="UP000001488">
    <property type="component" value="Chromosome"/>
</dbReference>
<keyword evidence="1" id="KW-0472">Membrane</keyword>
<feature type="transmembrane region" description="Helical" evidence="1">
    <location>
        <begin position="12"/>
        <end position="30"/>
    </location>
</feature>
<dbReference type="RefSeq" id="WP_015858730.1">
    <property type="nucleotide sequence ID" value="NC_012804.1"/>
</dbReference>
<dbReference type="KEGG" id="tga:TGAM_1115"/>
<dbReference type="InterPro" id="IPR007166">
    <property type="entry name" value="Class3_signal_pept_motif"/>
</dbReference>
<organism evidence="2 3">
    <name type="scientific">Thermococcus gammatolerans (strain DSM 15229 / JCM 11827 / EJ3)</name>
    <dbReference type="NCBI Taxonomy" id="593117"/>
    <lineage>
        <taxon>Archaea</taxon>
        <taxon>Methanobacteriati</taxon>
        <taxon>Methanobacteriota</taxon>
        <taxon>Thermococci</taxon>
        <taxon>Thermococcales</taxon>
        <taxon>Thermococcaceae</taxon>
        <taxon>Thermococcus</taxon>
    </lineage>
</organism>
<keyword evidence="1" id="KW-1133">Transmembrane helix</keyword>
<reference evidence="2 3" key="1">
    <citation type="journal article" date="2007" name="Genome Biol.">
        <title>Genome analysis and genome-wide proteomics of Thermococcus gammatolerans, the most radioresistant organism known amongst the Archaea.</title>
        <authorList>
            <person name="Zivanovic Y."/>
            <person name="Armengaud J."/>
            <person name="Lagorce A."/>
            <person name="Leplat C."/>
            <person name="Guerin P."/>
            <person name="Dutertre M."/>
            <person name="Anthouard V."/>
            <person name="Forterre P."/>
            <person name="Wincker P."/>
            <person name="Confalonieri F."/>
        </authorList>
    </citation>
    <scope>NUCLEOTIDE SEQUENCE [LARGE SCALE GENOMIC DNA]</scope>
    <source>
        <strain evidence="3">DSM 15229 / JCM 11827 / EJ3</strain>
    </source>
</reference>
<dbReference type="AlphaFoldDB" id="C5A5V5"/>
<keyword evidence="1" id="KW-0812">Transmembrane</keyword>
<evidence type="ECO:0000313" key="2">
    <source>
        <dbReference type="EMBL" id="ACS33617.1"/>
    </source>
</evidence>
<keyword evidence="3" id="KW-1185">Reference proteome</keyword>
<gene>
    <name evidence="2" type="ordered locus">TGAM_1115</name>
</gene>
<dbReference type="Pfam" id="PF04021">
    <property type="entry name" value="Class_IIIsignal"/>
    <property type="match status" value="1"/>
</dbReference>
<proteinExistence type="predicted"/>
<dbReference type="GeneID" id="7986989"/>
<dbReference type="HOGENOM" id="CLU_205638_0_0_2"/>
<dbReference type="OrthoDB" id="382356at2157"/>
<sequence length="66" mass="7427">MGRLRAQGAVEYLLMVALVLIIIVWGFHYIRIIKSEHEKLADSLSRADSNLNEKIRSEVSSNLNSG</sequence>
<evidence type="ECO:0000256" key="1">
    <source>
        <dbReference type="SAM" id="Phobius"/>
    </source>
</evidence>
<protein>
    <recommendedName>
        <fullName evidence="4">Class III signal peptide</fullName>
    </recommendedName>
</protein>
<dbReference type="PaxDb" id="593117-TGAM_1115"/>
<accession>C5A5V5</accession>
<dbReference type="EMBL" id="CP001398">
    <property type="protein sequence ID" value="ACS33617.1"/>
    <property type="molecule type" value="Genomic_DNA"/>
</dbReference>
<dbReference type="eggNOG" id="arCOG13110">
    <property type="taxonomic scope" value="Archaea"/>
</dbReference>